<feature type="chain" id="PRO_5039123169" description="MmpS family membrane protein" evidence="2">
    <location>
        <begin position="19"/>
        <end position="125"/>
    </location>
</feature>
<comment type="caution">
    <text evidence="3">The sequence shown here is derived from an EMBL/GenBank/DDBJ whole genome shotgun (WGS) entry which is preliminary data.</text>
</comment>
<dbReference type="PROSITE" id="PS51257">
    <property type="entry name" value="PROKAR_LIPOPROTEIN"/>
    <property type="match status" value="1"/>
</dbReference>
<keyword evidence="4" id="KW-1185">Reference proteome</keyword>
<organism evidence="3 4">
    <name type="scientific">Kutzneria buriramensis</name>
    <dbReference type="NCBI Taxonomy" id="1045776"/>
    <lineage>
        <taxon>Bacteria</taxon>
        <taxon>Bacillati</taxon>
        <taxon>Actinomycetota</taxon>
        <taxon>Actinomycetes</taxon>
        <taxon>Pseudonocardiales</taxon>
        <taxon>Pseudonocardiaceae</taxon>
        <taxon>Kutzneria</taxon>
    </lineage>
</organism>
<dbReference type="EMBL" id="QUNO01000003">
    <property type="protein sequence ID" value="REH51567.1"/>
    <property type="molecule type" value="Genomic_DNA"/>
</dbReference>
<dbReference type="Gene3D" id="2.60.40.2880">
    <property type="entry name" value="MmpS1-5, C-terminal soluble domain"/>
    <property type="match status" value="1"/>
</dbReference>
<dbReference type="OrthoDB" id="9904472at2"/>
<dbReference type="RefSeq" id="WP_147328439.1">
    <property type="nucleotide sequence ID" value="NZ_CP144375.1"/>
</dbReference>
<sequence>MNKSLPVLAILAATGLLAGCSGKSYTYEVSLQVAGQGSAEVTVVYPTGPDDKSPKGKPTTTTQTVTLPYKQKALAIGLGHVSIAAKSADGKALTCAITVEQEDTVRKDGTGSAQCEADITEDTKN</sequence>
<evidence type="ECO:0008006" key="5">
    <source>
        <dbReference type="Google" id="ProtNLM"/>
    </source>
</evidence>
<protein>
    <recommendedName>
        <fullName evidence="5">MmpS family membrane protein</fullName>
    </recommendedName>
</protein>
<feature type="signal peptide" evidence="2">
    <location>
        <begin position="1"/>
        <end position="18"/>
    </location>
</feature>
<feature type="region of interest" description="Disordered" evidence="1">
    <location>
        <begin position="106"/>
        <end position="125"/>
    </location>
</feature>
<name>A0A3E0HYL2_9PSEU</name>
<evidence type="ECO:0000256" key="1">
    <source>
        <dbReference type="SAM" id="MobiDB-lite"/>
    </source>
</evidence>
<evidence type="ECO:0000256" key="2">
    <source>
        <dbReference type="SAM" id="SignalP"/>
    </source>
</evidence>
<dbReference type="InterPro" id="IPR038468">
    <property type="entry name" value="MmpS_C"/>
</dbReference>
<keyword evidence="2" id="KW-0732">Signal</keyword>
<dbReference type="AlphaFoldDB" id="A0A3E0HYL2"/>
<accession>A0A3E0HYL2</accession>
<evidence type="ECO:0000313" key="3">
    <source>
        <dbReference type="EMBL" id="REH51567.1"/>
    </source>
</evidence>
<reference evidence="3 4" key="1">
    <citation type="submission" date="2018-08" db="EMBL/GenBank/DDBJ databases">
        <title>Genomic Encyclopedia of Archaeal and Bacterial Type Strains, Phase II (KMG-II): from individual species to whole genera.</title>
        <authorList>
            <person name="Goeker M."/>
        </authorList>
    </citation>
    <scope>NUCLEOTIDE SEQUENCE [LARGE SCALE GENOMIC DNA]</scope>
    <source>
        <strain evidence="3 4">DSM 45791</strain>
    </source>
</reference>
<gene>
    <name evidence="3" type="ORF">BCF44_10316</name>
</gene>
<proteinExistence type="predicted"/>
<dbReference type="Proteomes" id="UP000256269">
    <property type="component" value="Unassembled WGS sequence"/>
</dbReference>
<evidence type="ECO:0000313" key="4">
    <source>
        <dbReference type="Proteomes" id="UP000256269"/>
    </source>
</evidence>